<dbReference type="AlphaFoldDB" id="A0A8D2N5M3"/>
<protein>
    <submittedName>
        <fullName evidence="1">Uncharacterized protein</fullName>
    </submittedName>
</protein>
<proteinExistence type="predicted"/>
<reference evidence="1" key="1">
    <citation type="submission" date="2025-08" db="UniProtKB">
        <authorList>
            <consortium name="Ensembl"/>
        </authorList>
    </citation>
    <scope>IDENTIFICATION</scope>
</reference>
<sequence length="84" mass="9387">RRNEELLTSPLLHRCLVRRHHLENWSVLVAAGRAVPPLGVLILHTPLGCTPPQEPIEGSWRLSTALNGLWMEPMACCLFVLDAL</sequence>
<evidence type="ECO:0000313" key="2">
    <source>
        <dbReference type="Proteomes" id="UP000694413"/>
    </source>
</evidence>
<organism evidence="1 2">
    <name type="scientific">Zonotrichia albicollis</name>
    <name type="common">White-throated sparrow</name>
    <name type="synonym">Fringilla albicollis</name>
    <dbReference type="NCBI Taxonomy" id="44394"/>
    <lineage>
        <taxon>Eukaryota</taxon>
        <taxon>Metazoa</taxon>
        <taxon>Chordata</taxon>
        <taxon>Craniata</taxon>
        <taxon>Vertebrata</taxon>
        <taxon>Euteleostomi</taxon>
        <taxon>Archelosauria</taxon>
        <taxon>Archosauria</taxon>
        <taxon>Dinosauria</taxon>
        <taxon>Saurischia</taxon>
        <taxon>Theropoda</taxon>
        <taxon>Coelurosauria</taxon>
        <taxon>Aves</taxon>
        <taxon>Neognathae</taxon>
        <taxon>Neoaves</taxon>
        <taxon>Telluraves</taxon>
        <taxon>Australaves</taxon>
        <taxon>Passeriformes</taxon>
        <taxon>Passerellidae</taxon>
        <taxon>Zonotrichia</taxon>
    </lineage>
</organism>
<dbReference type="Ensembl" id="ENSZALT00000022346.1">
    <property type="protein sequence ID" value="ENSZALP00000016730.1"/>
    <property type="gene ID" value="ENSZALG00000013549.1"/>
</dbReference>
<name>A0A8D2N5M3_ZONAL</name>
<evidence type="ECO:0000313" key="1">
    <source>
        <dbReference type="Ensembl" id="ENSZALP00000016730.1"/>
    </source>
</evidence>
<accession>A0A8D2N5M3</accession>
<keyword evidence="2" id="KW-1185">Reference proteome</keyword>
<dbReference type="Proteomes" id="UP000694413">
    <property type="component" value="Unassembled WGS sequence"/>
</dbReference>
<reference evidence="1" key="2">
    <citation type="submission" date="2025-09" db="UniProtKB">
        <authorList>
            <consortium name="Ensembl"/>
        </authorList>
    </citation>
    <scope>IDENTIFICATION</scope>
</reference>